<evidence type="ECO:0000256" key="3">
    <source>
        <dbReference type="ARBA" id="ARBA00022833"/>
    </source>
</evidence>
<dbReference type="GO" id="GO:0003700">
    <property type="term" value="F:DNA-binding transcription factor activity"/>
    <property type="evidence" value="ECO:0007669"/>
    <property type="project" value="InterPro"/>
</dbReference>
<evidence type="ECO:0000256" key="4">
    <source>
        <dbReference type="ARBA" id="ARBA00023015"/>
    </source>
</evidence>
<keyword evidence="3 7" id="KW-0862">Zinc</keyword>
<evidence type="ECO:0000313" key="9">
    <source>
        <dbReference type="Proteomes" id="UP000475214"/>
    </source>
</evidence>
<keyword evidence="7" id="KW-0479">Metal-binding</keyword>
<dbReference type="InterPro" id="IPR036390">
    <property type="entry name" value="WH_DNA-bd_sf"/>
</dbReference>
<evidence type="ECO:0000256" key="7">
    <source>
        <dbReference type="PIRSR" id="PIRSR602481-1"/>
    </source>
</evidence>
<dbReference type="Proteomes" id="UP000475214">
    <property type="component" value="Unassembled WGS sequence"/>
</dbReference>
<protein>
    <submittedName>
        <fullName evidence="8">Transcriptional repressor</fullName>
    </submittedName>
</protein>
<feature type="binding site" evidence="7">
    <location>
        <position position="103"/>
    </location>
    <ligand>
        <name>Zn(2+)</name>
        <dbReference type="ChEBI" id="CHEBI:29105"/>
    </ligand>
</feature>
<evidence type="ECO:0000256" key="2">
    <source>
        <dbReference type="ARBA" id="ARBA00022491"/>
    </source>
</evidence>
<dbReference type="PANTHER" id="PTHR33202:SF7">
    <property type="entry name" value="FERRIC UPTAKE REGULATION PROTEIN"/>
    <property type="match status" value="1"/>
</dbReference>
<evidence type="ECO:0000313" key="8">
    <source>
        <dbReference type="EMBL" id="NEE00992.1"/>
    </source>
</evidence>
<dbReference type="InterPro" id="IPR036388">
    <property type="entry name" value="WH-like_DNA-bd_sf"/>
</dbReference>
<dbReference type="GO" id="GO:0045892">
    <property type="term" value="P:negative regulation of DNA-templated transcription"/>
    <property type="evidence" value="ECO:0007669"/>
    <property type="project" value="TreeGrafter"/>
</dbReference>
<name>A0A6L9S8S3_9ACTN</name>
<keyword evidence="6" id="KW-0804">Transcription</keyword>
<accession>A0A6L9S8S3</accession>
<comment type="similarity">
    <text evidence="1">Belongs to the Fur family.</text>
</comment>
<dbReference type="PANTHER" id="PTHR33202">
    <property type="entry name" value="ZINC UPTAKE REGULATION PROTEIN"/>
    <property type="match status" value="1"/>
</dbReference>
<organism evidence="8 9">
    <name type="scientific">Phytoactinopolyspora halotolerans</name>
    <dbReference type="NCBI Taxonomy" id="1981512"/>
    <lineage>
        <taxon>Bacteria</taxon>
        <taxon>Bacillati</taxon>
        <taxon>Actinomycetota</taxon>
        <taxon>Actinomycetes</taxon>
        <taxon>Jiangellales</taxon>
        <taxon>Jiangellaceae</taxon>
        <taxon>Phytoactinopolyspora</taxon>
    </lineage>
</organism>
<dbReference type="InterPro" id="IPR002481">
    <property type="entry name" value="FUR"/>
</dbReference>
<comment type="cofactor">
    <cofactor evidence="7">
        <name>Zn(2+)</name>
        <dbReference type="ChEBI" id="CHEBI:29105"/>
    </cofactor>
    <text evidence="7">Binds 1 zinc ion per subunit.</text>
</comment>
<dbReference type="AlphaFoldDB" id="A0A6L9S8S3"/>
<dbReference type="Gene3D" id="3.30.1490.190">
    <property type="match status" value="1"/>
</dbReference>
<dbReference type="RefSeq" id="WP_163737726.1">
    <property type="nucleotide sequence ID" value="NZ_JAAGOA010000007.1"/>
</dbReference>
<dbReference type="CDD" id="cd07153">
    <property type="entry name" value="Fur_like"/>
    <property type="match status" value="1"/>
</dbReference>
<sequence>MADDALERALATLREGGHRVTPARHAVIATLAGVDGHPGAEELCDRIRERHPAIHRATVYRTLETLTDLGIVTHVHISGGATAYHLTSDVGIHPHLHASCRVCGSIMDLPDGLLDAVSKELRDRLGFELDPRHVALSGTCRACRDAG</sequence>
<reference evidence="8 9" key="1">
    <citation type="submission" date="2020-02" db="EMBL/GenBank/DDBJ databases">
        <authorList>
            <person name="Li X.-J."/>
            <person name="Han X.-M."/>
        </authorList>
    </citation>
    <scope>NUCLEOTIDE SEQUENCE [LARGE SCALE GENOMIC DNA]</scope>
    <source>
        <strain evidence="8 9">CCTCC AB 2017055</strain>
    </source>
</reference>
<dbReference type="SUPFAM" id="SSF46785">
    <property type="entry name" value="Winged helix' DNA-binding domain"/>
    <property type="match status" value="1"/>
</dbReference>
<keyword evidence="4" id="KW-0805">Transcription regulation</keyword>
<dbReference type="GO" id="GO:1900376">
    <property type="term" value="P:regulation of secondary metabolite biosynthetic process"/>
    <property type="evidence" value="ECO:0007669"/>
    <property type="project" value="TreeGrafter"/>
</dbReference>
<keyword evidence="5" id="KW-0238">DNA-binding</keyword>
<keyword evidence="2" id="KW-0678">Repressor</keyword>
<dbReference type="GO" id="GO:0008270">
    <property type="term" value="F:zinc ion binding"/>
    <property type="evidence" value="ECO:0007669"/>
    <property type="project" value="TreeGrafter"/>
</dbReference>
<dbReference type="Gene3D" id="1.10.10.10">
    <property type="entry name" value="Winged helix-like DNA-binding domain superfamily/Winged helix DNA-binding domain"/>
    <property type="match status" value="1"/>
</dbReference>
<proteinExistence type="inferred from homology"/>
<evidence type="ECO:0000256" key="6">
    <source>
        <dbReference type="ARBA" id="ARBA00023163"/>
    </source>
</evidence>
<comment type="caution">
    <text evidence="8">The sequence shown here is derived from an EMBL/GenBank/DDBJ whole genome shotgun (WGS) entry which is preliminary data.</text>
</comment>
<feature type="binding site" evidence="7">
    <location>
        <position position="100"/>
    </location>
    <ligand>
        <name>Zn(2+)</name>
        <dbReference type="ChEBI" id="CHEBI:29105"/>
    </ligand>
</feature>
<dbReference type="InterPro" id="IPR043135">
    <property type="entry name" value="Fur_C"/>
</dbReference>
<keyword evidence="9" id="KW-1185">Reference proteome</keyword>
<feature type="binding site" evidence="7">
    <location>
        <position position="143"/>
    </location>
    <ligand>
        <name>Zn(2+)</name>
        <dbReference type="ChEBI" id="CHEBI:29105"/>
    </ligand>
</feature>
<dbReference type="GO" id="GO:0000976">
    <property type="term" value="F:transcription cis-regulatory region binding"/>
    <property type="evidence" value="ECO:0007669"/>
    <property type="project" value="TreeGrafter"/>
</dbReference>
<dbReference type="Pfam" id="PF01475">
    <property type="entry name" value="FUR"/>
    <property type="match status" value="1"/>
</dbReference>
<gene>
    <name evidence="8" type="ORF">G1H10_12525</name>
</gene>
<feature type="binding site" evidence="7">
    <location>
        <position position="140"/>
    </location>
    <ligand>
        <name>Zn(2+)</name>
        <dbReference type="ChEBI" id="CHEBI:29105"/>
    </ligand>
</feature>
<evidence type="ECO:0000256" key="1">
    <source>
        <dbReference type="ARBA" id="ARBA00007957"/>
    </source>
</evidence>
<dbReference type="EMBL" id="JAAGOA010000007">
    <property type="protein sequence ID" value="NEE00992.1"/>
    <property type="molecule type" value="Genomic_DNA"/>
</dbReference>
<evidence type="ECO:0000256" key="5">
    <source>
        <dbReference type="ARBA" id="ARBA00023125"/>
    </source>
</evidence>